<name>A0A8T0LQI3_9STRA</name>
<dbReference type="Gene3D" id="1.25.40.20">
    <property type="entry name" value="Ankyrin repeat-containing domain"/>
    <property type="match status" value="2"/>
</dbReference>
<dbReference type="SUPFAM" id="SSF140860">
    <property type="entry name" value="Pseudo ankyrin repeat-like"/>
    <property type="match status" value="1"/>
</dbReference>
<dbReference type="EMBL" id="JPWV03000394">
    <property type="protein sequence ID" value="KAG2512941.1"/>
    <property type="molecule type" value="Genomic_DNA"/>
</dbReference>
<dbReference type="PANTHER" id="PTHR46586">
    <property type="entry name" value="ANKYRIN REPEAT-CONTAINING PROTEIN"/>
    <property type="match status" value="1"/>
</dbReference>
<dbReference type="Proteomes" id="UP000785171">
    <property type="component" value="Unassembled WGS sequence"/>
</dbReference>
<proteinExistence type="predicted"/>
<dbReference type="PANTHER" id="PTHR46586:SF3">
    <property type="entry name" value="ANKYRIN REPEAT-CONTAINING PROTEIN"/>
    <property type="match status" value="1"/>
</dbReference>
<dbReference type="AlphaFoldDB" id="A0A8T0LQI3"/>
<protein>
    <submittedName>
        <fullName evidence="1">Uncharacterized protein</fullName>
    </submittedName>
</protein>
<organism evidence="1 2">
    <name type="scientific">Phytophthora kernoviae</name>
    <dbReference type="NCBI Taxonomy" id="325452"/>
    <lineage>
        <taxon>Eukaryota</taxon>
        <taxon>Sar</taxon>
        <taxon>Stramenopiles</taxon>
        <taxon>Oomycota</taxon>
        <taxon>Peronosporomycetes</taxon>
        <taxon>Peronosporales</taxon>
        <taxon>Peronosporaceae</taxon>
        <taxon>Phytophthora</taxon>
    </lineage>
</organism>
<dbReference type="SUPFAM" id="SSF48403">
    <property type="entry name" value="Ankyrin repeat"/>
    <property type="match status" value="1"/>
</dbReference>
<dbReference type="Pfam" id="PF12796">
    <property type="entry name" value="Ank_2"/>
    <property type="match status" value="1"/>
</dbReference>
<dbReference type="InterPro" id="IPR002110">
    <property type="entry name" value="Ankyrin_rpt"/>
</dbReference>
<evidence type="ECO:0000313" key="2">
    <source>
        <dbReference type="Proteomes" id="UP000785171"/>
    </source>
</evidence>
<gene>
    <name evidence="1" type="ORF">JM16_008010</name>
</gene>
<reference evidence="1" key="1">
    <citation type="journal article" date="2015" name="Genom Data">
        <title>Genome sequences of six Phytophthora species associated with forests in New Zealand.</title>
        <authorList>
            <person name="Studholme D.J."/>
            <person name="McDougal R.L."/>
            <person name="Sambles C."/>
            <person name="Hansen E."/>
            <person name="Hardy G."/>
            <person name="Grant M."/>
            <person name="Ganley R.J."/>
            <person name="Williams N.M."/>
        </authorList>
    </citation>
    <scope>NUCLEOTIDE SEQUENCE</scope>
    <source>
        <strain evidence="1">NZFS 2646</strain>
    </source>
</reference>
<dbReference type="InterPro" id="IPR052050">
    <property type="entry name" value="SecEffector_AnkRepeat"/>
</dbReference>
<dbReference type="InterPro" id="IPR036770">
    <property type="entry name" value="Ankyrin_rpt-contain_sf"/>
</dbReference>
<dbReference type="SMART" id="SM00248">
    <property type="entry name" value="ANK"/>
    <property type="match status" value="4"/>
</dbReference>
<evidence type="ECO:0000313" key="1">
    <source>
        <dbReference type="EMBL" id="KAG2512941.1"/>
    </source>
</evidence>
<sequence length="817" mass="90288">MEYAASTGRLEIVKWLQEQRDTGDKETLQDDTRVQKITEVEVYIVQPMEILETSLQVVNWVAVFPKRKVFREVFASRAGLLADVYDQRDPLLPWDEAHALRTLLERRRYRALDTAAAQGDLVMVKRLHEDGRWPCSSVAMDTAAGNGHLEVVKFLHDNRREGGTAIAMCSAAGNGHLEVVEWLHKNRGSDGYRSLVLDLAATNGHVDVLRWLVPRFPRLSCSPAFLPSVAAHGHIETLRYLHEEMHMALDLRVLESAIGSGHLPLVNYVADRLPAEVKNTLSPSVAEKAAASGNLELLAFVVERLGLWSPNMLGSAATTGNVELAEWIVIRSDSPLTESETPARGKRDRAATSNSIDALATPRLLNNVNGSTLYRCASMGHFNMIEWLLKRELASPSFVLSMKERELVLRSVVGRGVFDSDSLEAVFLFGDNCGDKSGAASTSAEPSTGVATGVATTTAAMVIATVTGSETGSGTVSGGRVSTTQKKPGFDAYAWGLPGKTSPKWQRRFVRLVVQYEPKSTLSLEWIPLWAAQRGELSVMQQLYSVKHPQLFTQQTFMGIMRYTKAGDVLQWFQTHSPTNIGNSAVVAWGVKYRQFAYLSYIFLEFQPIRTEERFRLHGVEYALHVACAMGHLDVVTWICGNCEIFLNVPAAELHAKLGRLSIWKDALVAAARNGQVKILAWLHEKFTFFQKVPDSPRKMTLVGAMADAAAGHGQCCVLRWLQATVGPQMECPTDEHTKSAKAEDQPPMAQTSFVSTPGLLEAMVNRHIDVVQWICAADIDLVGRQTPERRGELATFLREEADGFVPSKLGFVFPPL</sequence>
<reference evidence="1" key="2">
    <citation type="submission" date="2020-06" db="EMBL/GenBank/DDBJ databases">
        <authorList>
            <person name="Studholme D.J."/>
        </authorList>
    </citation>
    <scope>NUCLEOTIDE SEQUENCE</scope>
    <source>
        <strain evidence="1">NZFS 2646</strain>
    </source>
</reference>
<accession>A0A8T0LQI3</accession>
<comment type="caution">
    <text evidence="1">The sequence shown here is derived from an EMBL/GenBank/DDBJ whole genome shotgun (WGS) entry which is preliminary data.</text>
</comment>